<organism evidence="1 2">
    <name type="scientific">Aspergillus costaricaensis CBS 115574</name>
    <dbReference type="NCBI Taxonomy" id="1448317"/>
    <lineage>
        <taxon>Eukaryota</taxon>
        <taxon>Fungi</taxon>
        <taxon>Dikarya</taxon>
        <taxon>Ascomycota</taxon>
        <taxon>Pezizomycotina</taxon>
        <taxon>Eurotiomycetes</taxon>
        <taxon>Eurotiomycetidae</taxon>
        <taxon>Eurotiales</taxon>
        <taxon>Aspergillaceae</taxon>
        <taxon>Aspergillus</taxon>
        <taxon>Aspergillus subgen. Circumdati</taxon>
    </lineage>
</organism>
<keyword evidence="2" id="KW-1185">Reference proteome</keyword>
<name>A0ACD1I1F6_9EURO</name>
<evidence type="ECO:0000313" key="2">
    <source>
        <dbReference type="Proteomes" id="UP000249748"/>
    </source>
</evidence>
<accession>A0ACD1I1F6</accession>
<protein>
    <submittedName>
        <fullName evidence="1">Uncharacterized protein</fullName>
    </submittedName>
</protein>
<evidence type="ECO:0000313" key="1">
    <source>
        <dbReference type="EMBL" id="RAK83883.1"/>
    </source>
</evidence>
<reference evidence="1" key="1">
    <citation type="submission" date="2018-02" db="EMBL/GenBank/DDBJ databases">
        <title>The genomes of Aspergillus section Nigri reveals drivers in fungal speciation.</title>
        <authorList>
            <consortium name="DOE Joint Genome Institute"/>
            <person name="Vesth T.C."/>
            <person name="Nybo J."/>
            <person name="Theobald S."/>
            <person name="Brandl J."/>
            <person name="Frisvad J.C."/>
            <person name="Nielsen K.F."/>
            <person name="Lyhne E.K."/>
            <person name="Kogle M.E."/>
            <person name="Kuo A."/>
            <person name="Riley R."/>
            <person name="Clum A."/>
            <person name="Nolan M."/>
            <person name="Lipzen A."/>
            <person name="Salamov A."/>
            <person name="Henrissat B."/>
            <person name="Wiebenga A."/>
            <person name="De vries R.P."/>
            <person name="Grigoriev I.V."/>
            <person name="Mortensen U.H."/>
            <person name="Andersen M.R."/>
            <person name="Baker S.E."/>
        </authorList>
    </citation>
    <scope>NUCLEOTIDE SEQUENCE</scope>
    <source>
        <strain evidence="1">CBS 115574</strain>
    </source>
</reference>
<dbReference type="EMBL" id="KZ824582">
    <property type="protein sequence ID" value="RAK83883.1"/>
    <property type="molecule type" value="Genomic_DNA"/>
</dbReference>
<feature type="non-terminal residue" evidence="1">
    <location>
        <position position="1"/>
    </location>
</feature>
<gene>
    <name evidence="1" type="ORF">BO79DRAFT_159818</name>
</gene>
<sequence>SRLHVSQDRHLIYLIFAEYDDKYIQYLNNSLPPGSPRPFLKMHEFGPWNTLNRSDMENLGGILLAIALRAYAEANPST</sequence>
<proteinExistence type="predicted"/>
<dbReference type="Proteomes" id="UP000249748">
    <property type="component" value="Unassembled WGS sequence"/>
</dbReference>